<comment type="caution">
    <text evidence="3">The sequence shown here is derived from an EMBL/GenBank/DDBJ whole genome shotgun (WGS) entry which is preliminary data.</text>
</comment>
<feature type="compositionally biased region" description="Low complexity" evidence="2">
    <location>
        <begin position="44"/>
        <end position="53"/>
    </location>
</feature>
<dbReference type="GO" id="GO:0005743">
    <property type="term" value="C:mitochondrial inner membrane"/>
    <property type="evidence" value="ECO:0007669"/>
    <property type="project" value="TreeGrafter"/>
</dbReference>
<dbReference type="PANTHER" id="PTHR21427:SF19">
    <property type="entry name" value="UBIQUINONE BIOSYNTHESIS PROTEIN COQ9, MITOCHONDRIAL"/>
    <property type="match status" value="1"/>
</dbReference>
<evidence type="ECO:0000313" key="3">
    <source>
        <dbReference type="EMBL" id="MBA0647245.1"/>
    </source>
</evidence>
<feature type="region of interest" description="Disordered" evidence="2">
    <location>
        <begin position="39"/>
        <end position="72"/>
    </location>
</feature>
<evidence type="ECO:0000256" key="2">
    <source>
        <dbReference type="SAM" id="MobiDB-lite"/>
    </source>
</evidence>
<evidence type="ECO:0000256" key="1">
    <source>
        <dbReference type="RuleBase" id="RU366063"/>
    </source>
</evidence>
<comment type="subcellular location">
    <subcellularLocation>
        <location evidence="1">Mitochondrion</location>
    </subcellularLocation>
</comment>
<evidence type="ECO:0000313" key="4">
    <source>
        <dbReference type="Proteomes" id="UP000593573"/>
    </source>
</evidence>
<comment type="similarity">
    <text evidence="1">Belongs to the COQ9 family.</text>
</comment>
<sequence>RRRSTNKCIERRRIASFASIFSNQSLWFSTTADPQTFPNKILHPSDSSTSSSSTDRDDPRHRRRNPKTDYEEEQAPMIAGAKEIGVSPSIVGYFPRKAAALVYVIYFDFDYYLFKLDLLSYLKFLYHAASTRIELLVSYVSHCWMRALLSVSMFHFPPISDNDNIFLFLDLPFFMDDCLQRLIDRIDSKEESHHFIPSQRISKLVTIRLQMQAPYILKWPPVLSIRIRDLIPISLVNGLVYSAHPLNVPASFKQRAMLVDEIWRTTREQWFSKKFLKPPPAARPFQGLRPPGALEENVGCARATCCNVRAEGATLVGSWRQQLKILGFSDFSVLGRFGF</sequence>
<proteinExistence type="inferred from homology"/>
<dbReference type="Proteomes" id="UP000593573">
    <property type="component" value="Unassembled WGS sequence"/>
</dbReference>
<dbReference type="GO" id="GO:0008289">
    <property type="term" value="F:lipid binding"/>
    <property type="evidence" value="ECO:0007669"/>
    <property type="project" value="UniProtKB-UniRule"/>
</dbReference>
<dbReference type="OrthoDB" id="10549097at2759"/>
<dbReference type="GO" id="GO:0006744">
    <property type="term" value="P:ubiquinone biosynthetic process"/>
    <property type="evidence" value="ECO:0007669"/>
    <property type="project" value="UniProtKB-UniRule"/>
</dbReference>
<comment type="pathway">
    <text evidence="1">Cofactor biosynthesis; ubiquinone biosynthesis.</text>
</comment>
<dbReference type="PANTHER" id="PTHR21427">
    <property type="entry name" value="UBIQUINONE BIOSYNTHESIS PROTEIN COQ9, MITOCHONDRIAL"/>
    <property type="match status" value="1"/>
</dbReference>
<dbReference type="AlphaFoldDB" id="A0A7J8U9X3"/>
<keyword evidence="4" id="KW-1185">Reference proteome</keyword>
<feature type="non-terminal residue" evidence="3">
    <location>
        <position position="339"/>
    </location>
</feature>
<gene>
    <name evidence="3" type="ORF">Goklo_015149</name>
</gene>
<dbReference type="EMBL" id="JABFAB010000004">
    <property type="protein sequence ID" value="MBA0647245.1"/>
    <property type="molecule type" value="Genomic_DNA"/>
</dbReference>
<keyword evidence="1" id="KW-0831">Ubiquinone biosynthesis</keyword>
<keyword evidence="1" id="KW-0496">Mitochondrion</keyword>
<organism evidence="3 4">
    <name type="scientific">Gossypium klotzschianum</name>
    <dbReference type="NCBI Taxonomy" id="34286"/>
    <lineage>
        <taxon>Eukaryota</taxon>
        <taxon>Viridiplantae</taxon>
        <taxon>Streptophyta</taxon>
        <taxon>Embryophyta</taxon>
        <taxon>Tracheophyta</taxon>
        <taxon>Spermatophyta</taxon>
        <taxon>Magnoliopsida</taxon>
        <taxon>eudicotyledons</taxon>
        <taxon>Gunneridae</taxon>
        <taxon>Pentapetalae</taxon>
        <taxon>rosids</taxon>
        <taxon>malvids</taxon>
        <taxon>Malvales</taxon>
        <taxon>Malvaceae</taxon>
        <taxon>Malvoideae</taxon>
        <taxon>Gossypium</taxon>
    </lineage>
</organism>
<reference evidence="3 4" key="1">
    <citation type="journal article" date="2019" name="Genome Biol. Evol.">
        <title>Insights into the evolution of the New World diploid cottons (Gossypium, subgenus Houzingenia) based on genome sequencing.</title>
        <authorList>
            <person name="Grover C.E."/>
            <person name="Arick M.A. 2nd"/>
            <person name="Thrash A."/>
            <person name="Conover J.L."/>
            <person name="Sanders W.S."/>
            <person name="Peterson D.G."/>
            <person name="Frelichowski J.E."/>
            <person name="Scheffler J.A."/>
            <person name="Scheffler B.E."/>
            <person name="Wendel J.F."/>
        </authorList>
    </citation>
    <scope>NUCLEOTIDE SEQUENCE [LARGE SCALE GENOMIC DNA]</scope>
    <source>
        <strain evidence="3">57</strain>
        <tissue evidence="3">Leaf</tissue>
    </source>
</reference>
<dbReference type="InterPro" id="IPR012762">
    <property type="entry name" value="Ubiq_biosynth_COQ9"/>
</dbReference>
<comment type="function">
    <text evidence="1">Membrane-associated protein that warps the membrane surface to access and bind aromatic isoprenes with high specificity, including ubiquinone (CoQ) isoprene intermediates and presents them directly to Coq7, therefore facilitating the Coq7-mediated hydroxylase step. Participates in the biosynthesis of coenzyme Q, also named ubiquinone, an essential lipid-soluble electron transporter for aerobic cellular respiration.</text>
</comment>
<protein>
    <recommendedName>
        <fullName evidence="1">Ubiquinone biosynthesis protein</fullName>
    </recommendedName>
</protein>
<keyword evidence="1" id="KW-0446">Lipid-binding</keyword>
<dbReference type="UniPathway" id="UPA00232"/>
<accession>A0A7J8U9X3</accession>
<name>A0A7J8U9X3_9ROSI</name>